<dbReference type="AlphaFoldDB" id="A0A5C1QPQ6"/>
<feature type="transmembrane region" description="Helical" evidence="9">
    <location>
        <begin position="113"/>
        <end position="129"/>
    </location>
</feature>
<dbReference type="EC" id="2.7.13.3" evidence="2"/>
<feature type="transmembrane region" description="Helical" evidence="9">
    <location>
        <begin position="141"/>
        <end position="162"/>
    </location>
</feature>
<dbReference type="Pfam" id="PF07730">
    <property type="entry name" value="HisKA_3"/>
    <property type="match status" value="1"/>
</dbReference>
<dbReference type="PANTHER" id="PTHR24421">
    <property type="entry name" value="NITRATE/NITRITE SENSOR PROTEIN NARX-RELATED"/>
    <property type="match status" value="1"/>
</dbReference>
<evidence type="ECO:0000256" key="2">
    <source>
        <dbReference type="ARBA" id="ARBA00012438"/>
    </source>
</evidence>
<dbReference type="KEGG" id="ock:EXM22_16255"/>
<feature type="transmembrane region" description="Helical" evidence="9">
    <location>
        <begin position="44"/>
        <end position="63"/>
    </location>
</feature>
<name>A0A5C1QPQ6_9SPIO</name>
<keyword evidence="12" id="KW-1185">Reference proteome</keyword>
<dbReference type="Proteomes" id="UP000324209">
    <property type="component" value="Chromosome"/>
</dbReference>
<dbReference type="CDD" id="cd16917">
    <property type="entry name" value="HATPase_UhpB-NarQ-NarX-like"/>
    <property type="match status" value="1"/>
</dbReference>
<feature type="transmembrane region" description="Helical" evidence="9">
    <location>
        <begin position="75"/>
        <end position="101"/>
    </location>
</feature>
<evidence type="ECO:0000256" key="7">
    <source>
        <dbReference type="ARBA" id="ARBA00022840"/>
    </source>
</evidence>
<dbReference type="OrthoDB" id="9781904at2"/>
<dbReference type="PANTHER" id="PTHR24421:SF10">
    <property type="entry name" value="NITRATE_NITRITE SENSOR PROTEIN NARQ"/>
    <property type="match status" value="1"/>
</dbReference>
<accession>A0A5C1QPQ6</accession>
<keyword evidence="3" id="KW-0597">Phosphoprotein</keyword>
<protein>
    <recommendedName>
        <fullName evidence="2">histidine kinase</fullName>
        <ecNumber evidence="2">2.7.13.3</ecNumber>
    </recommendedName>
</protein>
<gene>
    <name evidence="11" type="ORF">EXM22_16255</name>
</gene>
<proteinExistence type="predicted"/>
<evidence type="ECO:0000256" key="8">
    <source>
        <dbReference type="ARBA" id="ARBA00023012"/>
    </source>
</evidence>
<evidence type="ECO:0000256" key="1">
    <source>
        <dbReference type="ARBA" id="ARBA00000085"/>
    </source>
</evidence>
<keyword evidence="8" id="KW-0902">Two-component regulatory system</keyword>
<dbReference type="GO" id="GO:0016020">
    <property type="term" value="C:membrane"/>
    <property type="evidence" value="ECO:0007669"/>
    <property type="project" value="InterPro"/>
</dbReference>
<keyword evidence="9" id="KW-0472">Membrane</keyword>
<evidence type="ECO:0000313" key="12">
    <source>
        <dbReference type="Proteomes" id="UP000324209"/>
    </source>
</evidence>
<dbReference type="GO" id="GO:0000155">
    <property type="term" value="F:phosphorelay sensor kinase activity"/>
    <property type="evidence" value="ECO:0007669"/>
    <property type="project" value="InterPro"/>
</dbReference>
<dbReference type="Gene3D" id="3.30.565.10">
    <property type="entry name" value="Histidine kinase-like ATPase, C-terminal domain"/>
    <property type="match status" value="1"/>
</dbReference>
<sequence length="409" mass="46489">MLKKKYSSHYDIKVILFSMVLMLLAFVQFHLMHSSIPSFDRFAWQFYFLIVSTSLLSIGLFYFQGLRKAGFVIKMLIFFLMAYPFGAYPWLGFTLLLSLLIESGLYFEFPGNLWGMISSLALFLILQRPKSAFYTELPAPLLHDFLTTVTYALMVLLLLALYTREQKNHREEAVLTRRLDDALSSMAKANLGFQTYSNSLELETLKKERKRVSREIHDTVGYSLTNIRIMLEAASMMIEDNPGESGKLIQKSMKEAGYCLEETRGAMRLLRSKEIGRPRGIRAFFQLVSVFAEATGIEVYTEFGNSPDSFGSVIDKAIFRFIQEGLTNSFRHGRASEIRIYFWVQNKTLRVSLQDNGLGAVSLNEGIGMAGMKERLDELKGSLDYHNISSGFEISISVPLSENQTPVEG</sequence>
<keyword evidence="4" id="KW-0808">Transferase</keyword>
<dbReference type="SUPFAM" id="SSF55874">
    <property type="entry name" value="ATPase domain of HSP90 chaperone/DNA topoisomerase II/histidine kinase"/>
    <property type="match status" value="1"/>
</dbReference>
<evidence type="ECO:0000256" key="6">
    <source>
        <dbReference type="ARBA" id="ARBA00022777"/>
    </source>
</evidence>
<dbReference type="RefSeq" id="WP_149487532.1">
    <property type="nucleotide sequence ID" value="NZ_CP036150.1"/>
</dbReference>
<dbReference type="GO" id="GO:0005524">
    <property type="term" value="F:ATP binding"/>
    <property type="evidence" value="ECO:0007669"/>
    <property type="project" value="UniProtKB-KW"/>
</dbReference>
<organism evidence="11 12">
    <name type="scientific">Oceanispirochaeta crateris</name>
    <dbReference type="NCBI Taxonomy" id="2518645"/>
    <lineage>
        <taxon>Bacteria</taxon>
        <taxon>Pseudomonadati</taxon>
        <taxon>Spirochaetota</taxon>
        <taxon>Spirochaetia</taxon>
        <taxon>Spirochaetales</taxon>
        <taxon>Spirochaetaceae</taxon>
        <taxon>Oceanispirochaeta</taxon>
    </lineage>
</organism>
<dbReference type="Gene3D" id="1.20.5.1930">
    <property type="match status" value="1"/>
</dbReference>
<evidence type="ECO:0000313" key="11">
    <source>
        <dbReference type="EMBL" id="QEN09457.1"/>
    </source>
</evidence>
<evidence type="ECO:0000256" key="9">
    <source>
        <dbReference type="SAM" id="Phobius"/>
    </source>
</evidence>
<evidence type="ECO:0000259" key="10">
    <source>
        <dbReference type="Pfam" id="PF07730"/>
    </source>
</evidence>
<keyword evidence="9" id="KW-0812">Transmembrane</keyword>
<evidence type="ECO:0000256" key="4">
    <source>
        <dbReference type="ARBA" id="ARBA00022679"/>
    </source>
</evidence>
<comment type="catalytic activity">
    <reaction evidence="1">
        <text>ATP + protein L-histidine = ADP + protein N-phospho-L-histidine.</text>
        <dbReference type="EC" id="2.7.13.3"/>
    </reaction>
</comment>
<reference evidence="11 12" key="1">
    <citation type="submission" date="2019-02" db="EMBL/GenBank/DDBJ databases">
        <title>Complete Genome Sequence and Methylome Analysis of free living Spirochaetas.</title>
        <authorList>
            <person name="Fomenkov A."/>
            <person name="Dubinina G."/>
            <person name="Leshcheva N."/>
            <person name="Mikheeva N."/>
            <person name="Grabovich M."/>
            <person name="Vincze T."/>
            <person name="Roberts R.J."/>
        </authorList>
    </citation>
    <scope>NUCLEOTIDE SEQUENCE [LARGE SCALE GENOMIC DNA]</scope>
    <source>
        <strain evidence="11 12">K2</strain>
    </source>
</reference>
<dbReference type="EMBL" id="CP036150">
    <property type="protein sequence ID" value="QEN09457.1"/>
    <property type="molecule type" value="Genomic_DNA"/>
</dbReference>
<dbReference type="InterPro" id="IPR050482">
    <property type="entry name" value="Sensor_HK_TwoCompSys"/>
</dbReference>
<keyword evidence="7" id="KW-0067">ATP-binding</keyword>
<evidence type="ECO:0000256" key="3">
    <source>
        <dbReference type="ARBA" id="ARBA00022553"/>
    </source>
</evidence>
<dbReference type="InterPro" id="IPR011712">
    <property type="entry name" value="Sig_transdc_His_kin_sub3_dim/P"/>
</dbReference>
<dbReference type="InterPro" id="IPR036890">
    <property type="entry name" value="HATPase_C_sf"/>
</dbReference>
<keyword evidence="5" id="KW-0547">Nucleotide-binding</keyword>
<keyword evidence="6 11" id="KW-0418">Kinase</keyword>
<feature type="domain" description="Signal transduction histidine kinase subgroup 3 dimerisation and phosphoacceptor" evidence="10">
    <location>
        <begin position="208"/>
        <end position="273"/>
    </location>
</feature>
<keyword evidence="9" id="KW-1133">Transmembrane helix</keyword>
<evidence type="ECO:0000256" key="5">
    <source>
        <dbReference type="ARBA" id="ARBA00022741"/>
    </source>
</evidence>
<feature type="transmembrane region" description="Helical" evidence="9">
    <location>
        <begin position="12"/>
        <end position="32"/>
    </location>
</feature>
<dbReference type="GO" id="GO:0046983">
    <property type="term" value="F:protein dimerization activity"/>
    <property type="evidence" value="ECO:0007669"/>
    <property type="project" value="InterPro"/>
</dbReference>